<proteinExistence type="predicted"/>
<evidence type="ECO:0000313" key="5">
    <source>
        <dbReference type="Proteomes" id="UP000251571"/>
    </source>
</evidence>
<dbReference type="Proteomes" id="UP000245839">
    <property type="component" value="Unassembled WGS sequence"/>
</dbReference>
<evidence type="ECO:0008006" key="6">
    <source>
        <dbReference type="Google" id="ProtNLM"/>
    </source>
</evidence>
<gene>
    <name evidence="2" type="ORF">BCF38_10734</name>
    <name evidence="3" type="ORF">SAMN05421539_10734</name>
</gene>
<dbReference type="EMBL" id="UETC01000007">
    <property type="protein sequence ID" value="SSA48130.1"/>
    <property type="molecule type" value="Genomic_DNA"/>
</dbReference>
<dbReference type="EMBL" id="QGDJ01000007">
    <property type="protein sequence ID" value="PWJ16922.1"/>
    <property type="molecule type" value="Genomic_DNA"/>
</dbReference>
<evidence type="ECO:0000256" key="1">
    <source>
        <dbReference type="SAM" id="SignalP"/>
    </source>
</evidence>
<feature type="chain" id="PRO_5036326976" description="YMGG-like Gly-zipper" evidence="1">
    <location>
        <begin position="16"/>
        <end position="68"/>
    </location>
</feature>
<reference evidence="3 5" key="1">
    <citation type="submission" date="2016-10" db="EMBL/GenBank/DDBJ databases">
        <authorList>
            <person name="Cai Z."/>
        </authorList>
    </citation>
    <scope>NUCLEOTIDE SEQUENCE [LARGE SCALE GENOMIC DNA]</scope>
    <source>
        <strain evidence="3 5">DSM 25227</strain>
    </source>
</reference>
<dbReference type="RefSeq" id="WP_109565080.1">
    <property type="nucleotide sequence ID" value="NZ_QGDJ01000007.1"/>
</dbReference>
<name>A0A2Y9AUV2_9RHOB</name>
<keyword evidence="1" id="KW-0732">Signal</keyword>
<dbReference type="AlphaFoldDB" id="A0A2Y9AUV2"/>
<feature type="signal peptide" evidence="1">
    <location>
        <begin position="1"/>
        <end position="15"/>
    </location>
</feature>
<protein>
    <recommendedName>
        <fullName evidence="6">YMGG-like Gly-zipper</fullName>
    </recommendedName>
</protein>
<reference evidence="2 4" key="2">
    <citation type="submission" date="2018-03" db="EMBL/GenBank/DDBJ databases">
        <title>Genomic Encyclopedia of Archaeal and Bacterial Type Strains, Phase II (KMG-II): from individual species to whole genera.</title>
        <authorList>
            <person name="Goeker M."/>
        </authorList>
    </citation>
    <scope>NUCLEOTIDE SEQUENCE [LARGE SCALE GENOMIC DNA]</scope>
    <source>
        <strain evidence="2 4">DSM 25227</strain>
    </source>
</reference>
<evidence type="ECO:0000313" key="2">
    <source>
        <dbReference type="EMBL" id="PWJ16922.1"/>
    </source>
</evidence>
<dbReference type="Proteomes" id="UP000251571">
    <property type="component" value="Unassembled WGS sequence"/>
</dbReference>
<keyword evidence="4" id="KW-1185">Reference proteome</keyword>
<dbReference type="PROSITE" id="PS51257">
    <property type="entry name" value="PROKAR_LIPOPROTEIN"/>
    <property type="match status" value="1"/>
</dbReference>
<evidence type="ECO:0000313" key="4">
    <source>
        <dbReference type="Proteomes" id="UP000245839"/>
    </source>
</evidence>
<sequence>MFRAILALSTTLALAACNTGAIDTDAERGLAGAAIGAGTSAVLDGSVAGGAVAGAAAGVFCDDVGACR</sequence>
<evidence type="ECO:0000313" key="3">
    <source>
        <dbReference type="EMBL" id="SSA48130.1"/>
    </source>
</evidence>
<organism evidence="3 5">
    <name type="scientific">Jannaschia seohaensis</name>
    <dbReference type="NCBI Taxonomy" id="475081"/>
    <lineage>
        <taxon>Bacteria</taxon>
        <taxon>Pseudomonadati</taxon>
        <taxon>Pseudomonadota</taxon>
        <taxon>Alphaproteobacteria</taxon>
        <taxon>Rhodobacterales</taxon>
        <taxon>Roseobacteraceae</taxon>
        <taxon>Jannaschia</taxon>
    </lineage>
</organism>
<accession>A0A2Y9AUV2</accession>